<dbReference type="RefSeq" id="WP_307484920.1">
    <property type="nucleotide sequence ID" value="NZ_JAUSUF010000003.1"/>
</dbReference>
<protein>
    <submittedName>
        <fullName evidence="1">Uncharacterized protein</fullName>
    </submittedName>
</protein>
<keyword evidence="2" id="KW-1185">Reference proteome</keyword>
<sequence length="103" mass="12346">MNSFELYKDIINLYREVDLECNLKLDDVLKKINNKGTITTVKEVIRELDNNELEVLAKCGRLDLSLENLILDEKYRYLFNEEDIEICKERLNKYKNIENKDEE</sequence>
<organism evidence="1 2">
    <name type="scientific">Eubacterium multiforme</name>
    <dbReference type="NCBI Taxonomy" id="83339"/>
    <lineage>
        <taxon>Bacteria</taxon>
        <taxon>Bacillati</taxon>
        <taxon>Bacillota</taxon>
        <taxon>Clostridia</taxon>
        <taxon>Eubacteriales</taxon>
        <taxon>Eubacteriaceae</taxon>
        <taxon>Eubacterium</taxon>
    </lineage>
</organism>
<evidence type="ECO:0000313" key="1">
    <source>
        <dbReference type="EMBL" id="MDQ0149448.1"/>
    </source>
</evidence>
<accession>A0ABT9USY0</accession>
<proteinExistence type="predicted"/>
<evidence type="ECO:0000313" key="2">
    <source>
        <dbReference type="Proteomes" id="UP001228504"/>
    </source>
</evidence>
<dbReference type="EMBL" id="JAUSUF010000003">
    <property type="protein sequence ID" value="MDQ0149448.1"/>
    <property type="molecule type" value="Genomic_DNA"/>
</dbReference>
<comment type="caution">
    <text evidence="1">The sequence shown here is derived from an EMBL/GenBank/DDBJ whole genome shotgun (WGS) entry which is preliminary data.</text>
</comment>
<dbReference type="Proteomes" id="UP001228504">
    <property type="component" value="Unassembled WGS sequence"/>
</dbReference>
<reference evidence="1 2" key="1">
    <citation type="submission" date="2023-07" db="EMBL/GenBank/DDBJ databases">
        <title>Genomic Encyclopedia of Type Strains, Phase IV (KMG-IV): sequencing the most valuable type-strain genomes for metagenomic binning, comparative biology and taxonomic classification.</title>
        <authorList>
            <person name="Goeker M."/>
        </authorList>
    </citation>
    <scope>NUCLEOTIDE SEQUENCE [LARGE SCALE GENOMIC DNA]</scope>
    <source>
        <strain evidence="1 2">DSM 20694</strain>
    </source>
</reference>
<name>A0ABT9USY0_9FIRM</name>
<gene>
    <name evidence="1" type="ORF">J2S18_001378</name>
</gene>